<dbReference type="GO" id="GO:0003677">
    <property type="term" value="F:DNA binding"/>
    <property type="evidence" value="ECO:0007669"/>
    <property type="project" value="InterPro"/>
</dbReference>
<dbReference type="InterPro" id="IPR036388">
    <property type="entry name" value="WH-like_DNA-bd_sf"/>
</dbReference>
<protein>
    <recommendedName>
        <fullName evidence="1">HTH luxR-type domain-containing protein</fullName>
    </recommendedName>
</protein>
<evidence type="ECO:0000313" key="3">
    <source>
        <dbReference type="Proteomes" id="UP000662185"/>
    </source>
</evidence>
<feature type="domain" description="HTH luxR-type" evidence="1">
    <location>
        <begin position="19"/>
        <end position="61"/>
    </location>
</feature>
<evidence type="ECO:0000313" key="2">
    <source>
        <dbReference type="EMBL" id="MBD2292444.1"/>
    </source>
</evidence>
<dbReference type="Gene3D" id="1.10.10.10">
    <property type="entry name" value="Winged helix-like DNA-binding domain superfamily/Winged helix DNA-binding domain"/>
    <property type="match status" value="1"/>
</dbReference>
<dbReference type="InterPro" id="IPR000792">
    <property type="entry name" value="Tscrpt_reg_LuxR_C"/>
</dbReference>
<dbReference type="InterPro" id="IPR016032">
    <property type="entry name" value="Sig_transdc_resp-reg_C-effctor"/>
</dbReference>
<accession>A0A926ZZA4</accession>
<dbReference type="RefSeq" id="WP_190556851.1">
    <property type="nucleotide sequence ID" value="NZ_JACJQU010000001.1"/>
</dbReference>
<dbReference type="GO" id="GO:0006355">
    <property type="term" value="P:regulation of DNA-templated transcription"/>
    <property type="evidence" value="ECO:0007669"/>
    <property type="project" value="InterPro"/>
</dbReference>
<sequence length="334" mass="38555">MNKQQFEEILEKFKKAPVEFEVLCLVLKGLPNGEIAKSRKSAKGTISKTVSNIYEKFGIKSEFPGDQPQRDKLKDLFLQHKPEWVSNDFSVSTDENIKQLENITNKGLIPLVPSDEELVPELEEELISFAISILEEIGFDEIFKMKRALDFVGYKPKINIIADKRYQLFLEYSSNLGLSVSINKNILEPHLLNLKYWVDLGDSNWNTEIAGIFLVIPGKENLFLHSLKPKYWNILEIEGKTIGDVYLNDQENPEYYDNTTQETTKKCLEGFNKSDLSDSESYLNINENKEFNFNYTWQMVINSRAVLKDFLIYFGKILMNIQSGDTSDIDDIPF</sequence>
<name>A0A926ZZA4_9NOST</name>
<proteinExistence type="predicted"/>
<dbReference type="AlphaFoldDB" id="A0A926ZZA4"/>
<comment type="caution">
    <text evidence="2">The sequence shown here is derived from an EMBL/GenBank/DDBJ whole genome shotgun (WGS) entry which is preliminary data.</text>
</comment>
<dbReference type="SUPFAM" id="SSF46894">
    <property type="entry name" value="C-terminal effector domain of the bipartite response regulators"/>
    <property type="match status" value="1"/>
</dbReference>
<organism evidence="2 3">
    <name type="scientific">Anabaena sphaerica FACHB-251</name>
    <dbReference type="NCBI Taxonomy" id="2692883"/>
    <lineage>
        <taxon>Bacteria</taxon>
        <taxon>Bacillati</taxon>
        <taxon>Cyanobacteriota</taxon>
        <taxon>Cyanophyceae</taxon>
        <taxon>Nostocales</taxon>
        <taxon>Nostocaceae</taxon>
        <taxon>Anabaena</taxon>
    </lineage>
</organism>
<evidence type="ECO:0000259" key="1">
    <source>
        <dbReference type="Pfam" id="PF00196"/>
    </source>
</evidence>
<dbReference type="Pfam" id="PF00196">
    <property type="entry name" value="GerE"/>
    <property type="match status" value="1"/>
</dbReference>
<dbReference type="Proteomes" id="UP000662185">
    <property type="component" value="Unassembled WGS sequence"/>
</dbReference>
<gene>
    <name evidence="2" type="ORF">H6G06_02840</name>
</gene>
<reference evidence="3" key="1">
    <citation type="journal article" date="2020" name="ISME J.">
        <title>Comparative genomics reveals insights into cyanobacterial evolution and habitat adaptation.</title>
        <authorList>
            <person name="Chen M.Y."/>
            <person name="Teng W.K."/>
            <person name="Zhao L."/>
            <person name="Hu C.X."/>
            <person name="Zhou Y.K."/>
            <person name="Han B.P."/>
            <person name="Song L.R."/>
            <person name="Shu W.S."/>
        </authorList>
    </citation>
    <scope>NUCLEOTIDE SEQUENCE [LARGE SCALE GENOMIC DNA]</scope>
    <source>
        <strain evidence="3">FACHB-251</strain>
    </source>
</reference>
<dbReference type="EMBL" id="JACJQU010000001">
    <property type="protein sequence ID" value="MBD2292444.1"/>
    <property type="molecule type" value="Genomic_DNA"/>
</dbReference>
<keyword evidence="3" id="KW-1185">Reference proteome</keyword>